<evidence type="ECO:0000256" key="2">
    <source>
        <dbReference type="ARBA" id="ARBA00005043"/>
    </source>
</evidence>
<evidence type="ECO:0000256" key="8">
    <source>
        <dbReference type="SAM" id="MobiDB-lite"/>
    </source>
</evidence>
<evidence type="ECO:0000259" key="12">
    <source>
        <dbReference type="Pfam" id="PF23925"/>
    </source>
</evidence>
<dbReference type="InterPro" id="IPR056167">
    <property type="entry name" value="A-sol_ELP1"/>
</dbReference>
<dbReference type="Pfam" id="PF04762">
    <property type="entry name" value="Beta-prop_ELP1_1st"/>
    <property type="match status" value="1"/>
</dbReference>
<dbReference type="EMBL" id="JAUNZN010000009">
    <property type="protein sequence ID" value="KAK4816820.1"/>
    <property type="molecule type" value="Genomic_DNA"/>
</dbReference>
<feature type="domain" description="ELP1 first N-terminal beta-propeller" evidence="9">
    <location>
        <begin position="55"/>
        <end position="407"/>
    </location>
</feature>
<dbReference type="Pfam" id="PF23797">
    <property type="entry name" value="Beta-prop_ELP1_2nd"/>
    <property type="match status" value="1"/>
</dbReference>
<dbReference type="Pfam" id="PF23925">
    <property type="entry name" value="A-sol_ELP1"/>
    <property type="match status" value="1"/>
</dbReference>
<gene>
    <name evidence="14" type="ORF">QYF61_023884</name>
</gene>
<dbReference type="Pfam" id="PF23936">
    <property type="entry name" value="HB_ELP1"/>
    <property type="match status" value="1"/>
</dbReference>
<dbReference type="Proteomes" id="UP001333110">
    <property type="component" value="Unassembled WGS sequence"/>
</dbReference>
<evidence type="ECO:0000256" key="3">
    <source>
        <dbReference type="ARBA" id="ARBA00006086"/>
    </source>
</evidence>
<feature type="region of interest" description="Disordered" evidence="8">
    <location>
        <begin position="224"/>
        <end position="249"/>
    </location>
</feature>
<dbReference type="InterPro" id="IPR056169">
    <property type="entry name" value="HB_ELP1"/>
</dbReference>
<feature type="domain" description="ELP1 three-helical bundle" evidence="13">
    <location>
        <begin position="1164"/>
        <end position="1334"/>
    </location>
</feature>
<evidence type="ECO:0000256" key="1">
    <source>
        <dbReference type="ARBA" id="ARBA00004496"/>
    </source>
</evidence>
<dbReference type="InterPro" id="IPR056165">
    <property type="entry name" value="Beta-prop_ELP1_2nd"/>
</dbReference>
<evidence type="ECO:0000259" key="13">
    <source>
        <dbReference type="Pfam" id="PF23936"/>
    </source>
</evidence>
<dbReference type="GO" id="GO:0033588">
    <property type="term" value="C:elongator holoenzyme complex"/>
    <property type="evidence" value="ECO:0007669"/>
    <property type="project" value="InterPro"/>
</dbReference>
<proteinExistence type="inferred from homology"/>
<reference evidence="14 15" key="1">
    <citation type="journal article" date="2023" name="J. Hered.">
        <title>Chromosome-level genome of the wood stork (Mycteria americana) provides insight into avian chromosome evolution.</title>
        <authorList>
            <person name="Flamio R. Jr."/>
            <person name="Ramstad K.M."/>
        </authorList>
    </citation>
    <scope>NUCLEOTIDE SEQUENCE [LARGE SCALE GENOMIC DNA]</scope>
    <source>
        <strain evidence="14">JAX WOST 10</strain>
    </source>
</reference>
<protein>
    <recommendedName>
        <fullName evidence="6">Elongator complex protein 1</fullName>
    </recommendedName>
    <alternativeName>
        <fullName evidence="7">IkappaB kinase complex-associated protein</fullName>
    </alternativeName>
</protein>
<comment type="similarity">
    <text evidence="3">Belongs to the ELP1/IKA1 family.</text>
</comment>
<keyword evidence="15" id="KW-1185">Reference proteome</keyword>
<feature type="compositionally biased region" description="Low complexity" evidence="8">
    <location>
        <begin position="1244"/>
        <end position="1254"/>
    </location>
</feature>
<evidence type="ECO:0000313" key="15">
    <source>
        <dbReference type="Proteomes" id="UP001333110"/>
    </source>
</evidence>
<evidence type="ECO:0000259" key="9">
    <source>
        <dbReference type="Pfam" id="PF04762"/>
    </source>
</evidence>
<evidence type="ECO:0000256" key="7">
    <source>
        <dbReference type="ARBA" id="ARBA00032958"/>
    </source>
</evidence>
<evidence type="ECO:0000259" key="11">
    <source>
        <dbReference type="Pfam" id="PF23878"/>
    </source>
</evidence>
<dbReference type="Pfam" id="PF23878">
    <property type="entry name" value="TPR_ELP1"/>
    <property type="match status" value="1"/>
</dbReference>
<evidence type="ECO:0000259" key="10">
    <source>
        <dbReference type="Pfam" id="PF23797"/>
    </source>
</evidence>
<sequence length="1394" mass="156922">MRPPRTAPAPVCACALRTAPAPAIRACAVPPAARPARRRWRRRERRSVAWHPSTMRNLRLLRTGGRRSVAAPGTPQCFCLSAESGTVLVGSQHGLLELGPAGDSVTREVSLTAEGFMPEDGSGCIVGIEDLPEQECVCVATAAGDILLCNLSTKQVECVGSVDSGLSTMSWSPDQELVLLATGQQTLIMMTRDFEPITEKQIHQDEFGEGKFVALGWGKKETQFHGSEGKQAAHRKQTEVSPTSAWDDSRPRVTWRGDGQFVAVSAVCPETGARKVRVWNRELVLQSTSEPVSGLEQALSWKPSGNLIASTQEKPNRHDVVFLEKNGLLHGEFTLPFQKGQVKVNELLWNADSTILAIWLEDLKVENSKPNSYVQLWTTGNYHWYLKQSLHFGSLEENQLVSLLWDRESPYRLHVLCQGWHYLSYDWHWTTDRGMGENSQHVANVAVIDGDKVLVTAFQHAVVPPPMCTYELQLQQAVNQVAFHTDPKRSGDMAVLDADNKISVYRYGQSTMNDPTVKFGAVGGNGFKAAVQTPYLDKTYRVDVGSDHNEVMNPLGLRFLTWLPDDSFLVVGQGQHAAQSVLHHLTAVPHVSGAEEERLNLRLSVPVDGEVISLCTNPVTKTVALQLAHRQILKYLWEASTPVLEPWRTSSGSAVQFPYPCVQTSITRINGEEVILGLTDRCRFFVNDIEVASNITSFATYNEFLLVTTNSHTCQCFCLKNITVKALQAGLSSAAAPNSETLRKVERGSRIITIVPQDTKVVLQMPRGNLETVHHRALVLAQIQKWLDRLMFREAFQCMRKLRINLNLLYDHNPKASMPSSVFLENAETFIRQIDSVNYINLFFTELKEEDFTKSMYPSLNGSSNAQPHQHPDQKKVNLICDVMRVAMEHIDPQKYCLSILTAHVKKSPPELEIALQKVHDLRESITPDVKAVSAEEALKYLLFLVDVNELYDYSLGTYDFDLVIMVAEKSQKDPKEYLPFLNSLRKMETNYQRYTIDRHLKRYTKALGHLSKCGPEHFSEFLNLVKDQNQYCEALKLYPSSTQEYKDISDAYGEYLIQKQLYEQAALIFARAGIFAKALDAFQNSGSWQQALCMASRLGYTKDKLSSLSRSMAGKLVEQRKHAEAAILLEQYTQDYEEAILLLLEGALWEEALRLIHKYGRLDILETNFRPAILEAQKSQLIFLDSQKTAFLRHKSRLQVVRELKEKACESLQDYEMPNCPELDLFSETSSVVTASDMNSKYSHSNSRISARSSKNRRKAERKRYSLKEGSPFEDMALLEVLGENVRAVETVKGDAHMLLKQLVLFGYDEQAGALQQVLEEVLQLMETSIPEIWTPDLQQSSVNPVLGPNSTANSIMAAYQQKRMMTPVVQDPELLIPPKLNKNLQWKLHLLQ</sequence>
<accession>A0AAN7NJI2</accession>
<dbReference type="InterPro" id="IPR056166">
    <property type="entry name" value="TPR_ELP1"/>
</dbReference>
<dbReference type="GO" id="GO:0005829">
    <property type="term" value="C:cytosol"/>
    <property type="evidence" value="ECO:0007669"/>
    <property type="project" value="TreeGrafter"/>
</dbReference>
<dbReference type="PANTHER" id="PTHR12747">
    <property type="entry name" value="ELONGATOR COMPLEX PROTEIN 1"/>
    <property type="match status" value="1"/>
</dbReference>
<dbReference type="SUPFAM" id="SSF69322">
    <property type="entry name" value="Tricorn protease domain 2"/>
    <property type="match status" value="1"/>
</dbReference>
<dbReference type="GO" id="GO:0000049">
    <property type="term" value="F:tRNA binding"/>
    <property type="evidence" value="ECO:0007669"/>
    <property type="project" value="TreeGrafter"/>
</dbReference>
<comment type="subcellular location">
    <subcellularLocation>
        <location evidence="1">Cytoplasm</location>
    </subcellularLocation>
</comment>
<feature type="domain" description="ELP1 TPR" evidence="11">
    <location>
        <begin position="992"/>
        <end position="1155"/>
    </location>
</feature>
<evidence type="ECO:0000313" key="14">
    <source>
        <dbReference type="EMBL" id="KAK4816820.1"/>
    </source>
</evidence>
<feature type="domain" description="ELP1 N-terminal second beta-propeller" evidence="10">
    <location>
        <begin position="447"/>
        <end position="752"/>
    </location>
</feature>
<keyword evidence="4" id="KW-0963">Cytoplasm</keyword>
<organism evidence="14 15">
    <name type="scientific">Mycteria americana</name>
    <name type="common">Wood stork</name>
    <dbReference type="NCBI Taxonomy" id="33587"/>
    <lineage>
        <taxon>Eukaryota</taxon>
        <taxon>Metazoa</taxon>
        <taxon>Chordata</taxon>
        <taxon>Craniata</taxon>
        <taxon>Vertebrata</taxon>
        <taxon>Euteleostomi</taxon>
        <taxon>Archelosauria</taxon>
        <taxon>Archosauria</taxon>
        <taxon>Dinosauria</taxon>
        <taxon>Saurischia</taxon>
        <taxon>Theropoda</taxon>
        <taxon>Coelurosauria</taxon>
        <taxon>Aves</taxon>
        <taxon>Neognathae</taxon>
        <taxon>Neoaves</taxon>
        <taxon>Aequornithes</taxon>
        <taxon>Ciconiiformes</taxon>
        <taxon>Ciconiidae</taxon>
        <taxon>Mycteria</taxon>
    </lineage>
</organism>
<evidence type="ECO:0000256" key="5">
    <source>
        <dbReference type="ARBA" id="ARBA00022694"/>
    </source>
</evidence>
<dbReference type="InterPro" id="IPR006849">
    <property type="entry name" value="Elp1"/>
</dbReference>
<feature type="region of interest" description="Disordered" evidence="8">
    <location>
        <begin position="1238"/>
        <end position="1267"/>
    </location>
</feature>
<evidence type="ECO:0000256" key="4">
    <source>
        <dbReference type="ARBA" id="ARBA00022490"/>
    </source>
</evidence>
<comment type="caution">
    <text evidence="14">The sequence shown here is derived from an EMBL/GenBank/DDBJ whole genome shotgun (WGS) entry which is preliminary data.</text>
</comment>
<dbReference type="PANTHER" id="PTHR12747:SF0">
    <property type="entry name" value="ELONGATOR COMPLEX PROTEIN 1"/>
    <property type="match status" value="1"/>
</dbReference>
<comment type="pathway">
    <text evidence="2">tRNA modification; 5-methoxycarbonylmethyl-2-thiouridine-tRNA biosynthesis.</text>
</comment>
<dbReference type="InterPro" id="IPR015943">
    <property type="entry name" value="WD40/YVTN_repeat-like_dom_sf"/>
</dbReference>
<dbReference type="GO" id="GO:0002926">
    <property type="term" value="P:tRNA wobble base 5-methoxycarbonylmethyl-2-thiouridinylation"/>
    <property type="evidence" value="ECO:0007669"/>
    <property type="project" value="TreeGrafter"/>
</dbReference>
<feature type="domain" description="ELP1 alpha-solenoid" evidence="12">
    <location>
        <begin position="776"/>
        <end position="985"/>
    </location>
</feature>
<dbReference type="InterPro" id="IPR056164">
    <property type="entry name" value="Beta-prop_ELP1_1st"/>
</dbReference>
<evidence type="ECO:0000256" key="6">
    <source>
        <dbReference type="ARBA" id="ARBA00029535"/>
    </source>
</evidence>
<name>A0AAN7NJI2_MYCAM</name>
<dbReference type="PIRSF" id="PIRSF017233">
    <property type="entry name" value="IKAP"/>
    <property type="match status" value="1"/>
</dbReference>
<dbReference type="Gene3D" id="2.130.10.10">
    <property type="entry name" value="YVTN repeat-like/Quinoprotein amine dehydrogenase"/>
    <property type="match status" value="1"/>
</dbReference>
<keyword evidence="5" id="KW-0819">tRNA processing</keyword>